<feature type="transmembrane region" description="Helical" evidence="1">
    <location>
        <begin position="58"/>
        <end position="77"/>
    </location>
</feature>
<comment type="caution">
    <text evidence="2">The sequence shown here is derived from an EMBL/GenBank/DDBJ whole genome shotgun (WGS) entry which is preliminary data.</text>
</comment>
<feature type="transmembrane region" description="Helical" evidence="1">
    <location>
        <begin position="83"/>
        <end position="103"/>
    </location>
</feature>
<evidence type="ECO:0000313" key="2">
    <source>
        <dbReference type="EMBL" id="OUY08743.1"/>
    </source>
</evidence>
<dbReference type="OrthoDB" id="6699489at2"/>
<proteinExistence type="predicted"/>
<dbReference type="RefSeq" id="WP_087619405.1">
    <property type="nucleotide sequence ID" value="NZ_NEXX01000001.1"/>
</dbReference>
<accession>A0A1Z9Z2N6</accession>
<dbReference type="Proteomes" id="UP000196536">
    <property type="component" value="Unassembled WGS sequence"/>
</dbReference>
<keyword evidence="1" id="KW-0812">Transmembrane</keyword>
<protein>
    <recommendedName>
        <fullName evidence="4">DUF3137 domain-containing protein</fullName>
    </recommendedName>
</protein>
<dbReference type="EMBL" id="NEXX01000001">
    <property type="protein sequence ID" value="OUY08743.1"/>
    <property type="molecule type" value="Genomic_DNA"/>
</dbReference>
<reference evidence="2 3" key="1">
    <citation type="submission" date="2017-05" db="EMBL/GenBank/DDBJ databases">
        <title>Acinetobacter populi ANC 5415 (= PBJ7), whole genome shotgun sequencing project.</title>
        <authorList>
            <person name="Nemec A."/>
            <person name="Radolfova-Krizova L."/>
        </authorList>
    </citation>
    <scope>NUCLEOTIDE SEQUENCE [LARGE SCALE GENOMIC DNA]</scope>
    <source>
        <strain evidence="2 3">PBJ7</strain>
    </source>
</reference>
<keyword evidence="1" id="KW-0472">Membrane</keyword>
<evidence type="ECO:0000313" key="3">
    <source>
        <dbReference type="Proteomes" id="UP000196536"/>
    </source>
</evidence>
<keyword evidence="1" id="KW-1133">Transmembrane helix</keyword>
<evidence type="ECO:0008006" key="4">
    <source>
        <dbReference type="Google" id="ProtNLM"/>
    </source>
</evidence>
<gene>
    <name evidence="2" type="ORF">CAP51_03775</name>
</gene>
<name>A0A1Z9Z2N6_9GAMM</name>
<keyword evidence="3" id="KW-1185">Reference proteome</keyword>
<evidence type="ECO:0000256" key="1">
    <source>
        <dbReference type="SAM" id="Phobius"/>
    </source>
</evidence>
<sequence>MPLEHLQERWHFHQRMNKKVWNNIHRLRNIALSNPSKQEVLDALHPWRLSISLRYNNTFSYLLLGISILLLVGSTLYLYQTGLPLLLCWIVGIFLAAYALLSIDKQSEVEDMINLLQDSVFQSQYDIKFSEFPTIDQNIAMNQTYMLAKVTQGFPCLNEGNAGNEIAQYAATHWHIDGHNYPVLLLHYIAVSEIVIRNQKGEEIRKRIETPRWGACVFDMPALALVISSENVNYERYPVRWTSSDIQFNQRFYLYGQQEFELAKNLSPLRTLTLANHLQHMKGRLVFHEQMQAFCYLSRQNIFECKKPAKNITDVSQLRGYLRTLQAPHYEQMQHSLTAIIRSFRDENLLH</sequence>
<dbReference type="AlphaFoldDB" id="A0A1Z9Z2N6"/>
<organism evidence="2 3">
    <name type="scientific">Acinetobacter populi</name>
    <dbReference type="NCBI Taxonomy" id="1582270"/>
    <lineage>
        <taxon>Bacteria</taxon>
        <taxon>Pseudomonadati</taxon>
        <taxon>Pseudomonadota</taxon>
        <taxon>Gammaproteobacteria</taxon>
        <taxon>Moraxellales</taxon>
        <taxon>Moraxellaceae</taxon>
        <taxon>Acinetobacter</taxon>
    </lineage>
</organism>